<dbReference type="Proteomes" id="UP000199048">
    <property type="component" value="Unassembled WGS sequence"/>
</dbReference>
<dbReference type="AlphaFoldDB" id="A0A1I4UQJ3"/>
<protein>
    <submittedName>
        <fullName evidence="1">Uncharacterized protein</fullName>
    </submittedName>
</protein>
<gene>
    <name evidence="1" type="ORF">SAMN05192568_10752</name>
</gene>
<dbReference type="EMBL" id="FOTK01000075">
    <property type="protein sequence ID" value="SFM91244.1"/>
    <property type="molecule type" value="Genomic_DNA"/>
</dbReference>
<keyword evidence="2" id="KW-1185">Reference proteome</keyword>
<reference evidence="2" key="1">
    <citation type="submission" date="2016-10" db="EMBL/GenBank/DDBJ databases">
        <authorList>
            <person name="Varghese N."/>
            <person name="Submissions S."/>
        </authorList>
    </citation>
    <scope>NUCLEOTIDE SEQUENCE [LARGE SCALE GENOMIC DNA]</scope>
    <source>
        <strain evidence="2">BL36</strain>
    </source>
</reference>
<dbReference type="RefSeq" id="WP_167367887.1">
    <property type="nucleotide sequence ID" value="NZ_FOTK01000075.1"/>
</dbReference>
<accession>A0A1I4UQJ3</accession>
<proteinExistence type="predicted"/>
<evidence type="ECO:0000313" key="1">
    <source>
        <dbReference type="EMBL" id="SFM91244.1"/>
    </source>
</evidence>
<evidence type="ECO:0000313" key="2">
    <source>
        <dbReference type="Proteomes" id="UP000199048"/>
    </source>
</evidence>
<sequence length="45" mass="5154">MNKSFQIIDTKLNKIVLTKISEHEAHKRVDLLNSCGIVRYKARAA</sequence>
<name>A0A1I4UQJ3_9HYPH</name>
<organism evidence="1 2">
    <name type="scientific">Methylobacterium pseudosasicola</name>
    <dbReference type="NCBI Taxonomy" id="582667"/>
    <lineage>
        <taxon>Bacteria</taxon>
        <taxon>Pseudomonadati</taxon>
        <taxon>Pseudomonadota</taxon>
        <taxon>Alphaproteobacteria</taxon>
        <taxon>Hyphomicrobiales</taxon>
        <taxon>Methylobacteriaceae</taxon>
        <taxon>Methylobacterium</taxon>
    </lineage>
</organism>